<evidence type="ECO:0000313" key="2">
    <source>
        <dbReference type="EMBL" id="RMZ96614.1"/>
    </source>
</evidence>
<feature type="transmembrane region" description="Helical" evidence="1">
    <location>
        <begin position="41"/>
        <end position="65"/>
    </location>
</feature>
<dbReference type="OrthoDB" id="10615791at2759"/>
<comment type="caution">
    <text evidence="2">The sequence shown here is derived from an EMBL/GenBank/DDBJ whole genome shotgun (WGS) entry which is preliminary data.</text>
</comment>
<proteinExistence type="predicted"/>
<evidence type="ECO:0000256" key="1">
    <source>
        <dbReference type="SAM" id="Phobius"/>
    </source>
</evidence>
<dbReference type="Proteomes" id="UP000276133">
    <property type="component" value="Unassembled WGS sequence"/>
</dbReference>
<organism evidence="2 3">
    <name type="scientific">Brachionus plicatilis</name>
    <name type="common">Marine rotifer</name>
    <name type="synonym">Brachionus muelleri</name>
    <dbReference type="NCBI Taxonomy" id="10195"/>
    <lineage>
        <taxon>Eukaryota</taxon>
        <taxon>Metazoa</taxon>
        <taxon>Spiralia</taxon>
        <taxon>Gnathifera</taxon>
        <taxon>Rotifera</taxon>
        <taxon>Eurotatoria</taxon>
        <taxon>Monogononta</taxon>
        <taxon>Pseudotrocha</taxon>
        <taxon>Ploima</taxon>
        <taxon>Brachionidae</taxon>
        <taxon>Brachionus</taxon>
    </lineage>
</organism>
<name>A0A3M7PD17_BRAPC</name>
<dbReference type="EMBL" id="REGN01012022">
    <property type="protein sequence ID" value="RMZ96614.1"/>
    <property type="molecule type" value="Genomic_DNA"/>
</dbReference>
<keyword evidence="1" id="KW-1133">Transmembrane helix</keyword>
<evidence type="ECO:0000313" key="3">
    <source>
        <dbReference type="Proteomes" id="UP000276133"/>
    </source>
</evidence>
<dbReference type="AlphaFoldDB" id="A0A3M7PD17"/>
<sequence length="261" mass="29490">MFNEQRNFPAQPLFQQSDLYFNDRKKLNSTKKEGCSPPKKIIALVLVFFFLAIIAIVLGLIPLFIKLSKNPDVAPLKQNSTVQNTTILQESDPFSELLSSGSDFTLRSGSFDFDLSLNPNAKLVGVKDTDYEIIDLRPTIPNIAIEPETSSKLSVLPQENLREPQNLEADKTIQNTDLNAQGFNDFQLQNFENDLFMFPNFEEPLNSNMNGPNPLNVQQPVAQENFEQQLFNQEAVDMEKFSAPRLNSAKVEMKKEADKNA</sequence>
<keyword evidence="3" id="KW-1185">Reference proteome</keyword>
<protein>
    <submittedName>
        <fullName evidence="2">Uncharacterized protein</fullName>
    </submittedName>
</protein>
<accession>A0A3M7PD17</accession>
<keyword evidence="1" id="KW-0812">Transmembrane</keyword>
<gene>
    <name evidence="2" type="ORF">BpHYR1_047625</name>
</gene>
<reference evidence="2 3" key="1">
    <citation type="journal article" date="2018" name="Sci. Rep.">
        <title>Genomic signatures of local adaptation to the degree of environmental predictability in rotifers.</title>
        <authorList>
            <person name="Franch-Gras L."/>
            <person name="Hahn C."/>
            <person name="Garcia-Roger E.M."/>
            <person name="Carmona M.J."/>
            <person name="Serra M."/>
            <person name="Gomez A."/>
        </authorList>
    </citation>
    <scope>NUCLEOTIDE SEQUENCE [LARGE SCALE GENOMIC DNA]</scope>
    <source>
        <strain evidence="2">HYR1</strain>
    </source>
</reference>
<keyword evidence="1" id="KW-0472">Membrane</keyword>